<sequence>MHTTAHPLAGQTVTVRPTAALYSYDTTDPIQFRLEDWHDRVFGQSWMRYEGHPASLGYAMRSAMGGLPTDNEVVYGKCDRGLGHLVHVSEIQDGAA</sequence>
<gene>
    <name evidence="1" type="ORF">ACFPZJ_19255</name>
</gene>
<evidence type="ECO:0000313" key="2">
    <source>
        <dbReference type="Proteomes" id="UP001596154"/>
    </source>
</evidence>
<accession>A0ABW0UQQ9</accession>
<dbReference type="RefSeq" id="WP_381022867.1">
    <property type="nucleotide sequence ID" value="NZ_JBHSNY010000006.1"/>
</dbReference>
<dbReference type="EMBL" id="JBHSNY010000006">
    <property type="protein sequence ID" value="MFC5635892.1"/>
    <property type="molecule type" value="Genomic_DNA"/>
</dbReference>
<dbReference type="Proteomes" id="UP001596154">
    <property type="component" value="Unassembled WGS sequence"/>
</dbReference>
<organism evidence="1 2">
    <name type="scientific">Streptomyces bullii</name>
    <dbReference type="NCBI Taxonomy" id="349910"/>
    <lineage>
        <taxon>Bacteria</taxon>
        <taxon>Bacillati</taxon>
        <taxon>Actinomycetota</taxon>
        <taxon>Actinomycetes</taxon>
        <taxon>Kitasatosporales</taxon>
        <taxon>Streptomycetaceae</taxon>
        <taxon>Streptomyces</taxon>
    </lineage>
</organism>
<protein>
    <submittedName>
        <fullName evidence="1">Uncharacterized protein</fullName>
    </submittedName>
</protein>
<comment type="caution">
    <text evidence="1">The sequence shown here is derived from an EMBL/GenBank/DDBJ whole genome shotgun (WGS) entry which is preliminary data.</text>
</comment>
<keyword evidence="2" id="KW-1185">Reference proteome</keyword>
<evidence type="ECO:0000313" key="1">
    <source>
        <dbReference type="EMBL" id="MFC5635892.1"/>
    </source>
</evidence>
<name>A0ABW0UQQ9_9ACTN</name>
<proteinExistence type="predicted"/>
<reference evidence="2" key="1">
    <citation type="journal article" date="2019" name="Int. J. Syst. Evol. Microbiol.">
        <title>The Global Catalogue of Microorganisms (GCM) 10K type strain sequencing project: providing services to taxonomists for standard genome sequencing and annotation.</title>
        <authorList>
            <consortium name="The Broad Institute Genomics Platform"/>
            <consortium name="The Broad Institute Genome Sequencing Center for Infectious Disease"/>
            <person name="Wu L."/>
            <person name="Ma J."/>
        </authorList>
    </citation>
    <scope>NUCLEOTIDE SEQUENCE [LARGE SCALE GENOMIC DNA]</scope>
    <source>
        <strain evidence="2">CGMCC 4.7248</strain>
    </source>
</reference>